<dbReference type="PROSITE" id="PS00101">
    <property type="entry name" value="HEXAPEP_TRANSFERASES"/>
    <property type="match status" value="1"/>
</dbReference>
<dbReference type="SMART" id="SM01266">
    <property type="entry name" value="Mac"/>
    <property type="match status" value="1"/>
</dbReference>
<keyword evidence="3" id="KW-0677">Repeat</keyword>
<comment type="caution">
    <text evidence="6">The sequence shown here is derived from an EMBL/GenBank/DDBJ whole genome shotgun (WGS) entry which is preliminary data.</text>
</comment>
<dbReference type="FunFam" id="2.160.10.10:FF:000025">
    <property type="entry name" value="Hexapeptide-repeat containing-acetyltransferase"/>
    <property type="match status" value="1"/>
</dbReference>
<dbReference type="InterPro" id="IPR024688">
    <property type="entry name" value="Mac_dom"/>
</dbReference>
<evidence type="ECO:0000259" key="5">
    <source>
        <dbReference type="SMART" id="SM01266"/>
    </source>
</evidence>
<dbReference type="GO" id="GO:0016407">
    <property type="term" value="F:acetyltransferase activity"/>
    <property type="evidence" value="ECO:0007669"/>
    <property type="project" value="InterPro"/>
</dbReference>
<dbReference type="EMBL" id="VFMN01000001">
    <property type="protein sequence ID" value="TQJ09022.1"/>
    <property type="molecule type" value="Genomic_DNA"/>
</dbReference>
<evidence type="ECO:0000313" key="6">
    <source>
        <dbReference type="EMBL" id="TQJ09022.1"/>
    </source>
</evidence>
<comment type="similarity">
    <text evidence="1">Belongs to the transferase hexapeptide repeat family.</text>
</comment>
<dbReference type="Proteomes" id="UP000317893">
    <property type="component" value="Unassembled WGS sequence"/>
</dbReference>
<keyword evidence="7" id="KW-1185">Reference proteome</keyword>
<evidence type="ECO:0000313" key="7">
    <source>
        <dbReference type="Proteomes" id="UP000317893"/>
    </source>
</evidence>
<dbReference type="SUPFAM" id="SSF51161">
    <property type="entry name" value="Trimeric LpxA-like enzymes"/>
    <property type="match status" value="1"/>
</dbReference>
<evidence type="ECO:0000256" key="2">
    <source>
        <dbReference type="ARBA" id="ARBA00022679"/>
    </source>
</evidence>
<gene>
    <name evidence="6" type="ORF">FB458_2126</name>
</gene>
<dbReference type="InterPro" id="IPR001451">
    <property type="entry name" value="Hexapep"/>
</dbReference>
<evidence type="ECO:0000256" key="3">
    <source>
        <dbReference type="ARBA" id="ARBA00022737"/>
    </source>
</evidence>
<dbReference type="AlphaFoldDB" id="A0A542E126"/>
<name>A0A542E126_9MICO</name>
<dbReference type="CDD" id="cd03357">
    <property type="entry name" value="LbH_MAT_GAT"/>
    <property type="match status" value="1"/>
</dbReference>
<accession>A0A542E126</accession>
<dbReference type="PANTHER" id="PTHR23416">
    <property type="entry name" value="SIALIC ACID SYNTHASE-RELATED"/>
    <property type="match status" value="1"/>
</dbReference>
<dbReference type="Pfam" id="PF00132">
    <property type="entry name" value="Hexapep"/>
    <property type="match status" value="1"/>
</dbReference>
<dbReference type="GO" id="GO:0008374">
    <property type="term" value="F:O-acyltransferase activity"/>
    <property type="evidence" value="ECO:0007669"/>
    <property type="project" value="TreeGrafter"/>
</dbReference>
<dbReference type="PANTHER" id="PTHR23416:SF23">
    <property type="entry name" value="ACETYLTRANSFERASE C18B11.09C-RELATED"/>
    <property type="match status" value="1"/>
</dbReference>
<dbReference type="InterPro" id="IPR051159">
    <property type="entry name" value="Hexapeptide_acetyltransf"/>
</dbReference>
<dbReference type="InterPro" id="IPR018357">
    <property type="entry name" value="Hexapep_transf_CS"/>
</dbReference>
<dbReference type="Gene3D" id="2.160.10.10">
    <property type="entry name" value="Hexapeptide repeat proteins"/>
    <property type="match status" value="1"/>
</dbReference>
<reference evidence="6 7" key="1">
    <citation type="submission" date="2019-06" db="EMBL/GenBank/DDBJ databases">
        <title>Sequencing the genomes of 1000 actinobacteria strains.</title>
        <authorList>
            <person name="Klenk H.-P."/>
        </authorList>
    </citation>
    <scope>NUCLEOTIDE SEQUENCE [LARGE SCALE GENOMIC DNA]</scope>
    <source>
        <strain evidence="6 7">DSM 18607</strain>
    </source>
</reference>
<organism evidence="6 7">
    <name type="scientific">Lapillicoccus jejuensis</name>
    <dbReference type="NCBI Taxonomy" id="402171"/>
    <lineage>
        <taxon>Bacteria</taxon>
        <taxon>Bacillati</taxon>
        <taxon>Actinomycetota</taxon>
        <taxon>Actinomycetes</taxon>
        <taxon>Micrococcales</taxon>
        <taxon>Intrasporangiaceae</taxon>
        <taxon>Lapillicoccus</taxon>
    </lineage>
</organism>
<dbReference type="GO" id="GO:0005829">
    <property type="term" value="C:cytosol"/>
    <property type="evidence" value="ECO:0007669"/>
    <property type="project" value="TreeGrafter"/>
</dbReference>
<evidence type="ECO:0000256" key="1">
    <source>
        <dbReference type="ARBA" id="ARBA00007274"/>
    </source>
</evidence>
<sequence length="195" mass="20713">MTDLFPGDPRTNRERMLAGDPYVADDPENAERYRRAVRLARRWHEAYDADDPGARALLADLVGHLGDGAVVRPPLHLDYGDHLSIGDHTFVNTGLTALDVAPITIGAHCQIGPHVQLLTPTHPLDPDQRRAGIEAAQPITLGDNVWLGGGVIVLPGVTIGDDSVVGAGAVVTKDVSAGVVVVGNPARVVRELRGR</sequence>
<dbReference type="OrthoDB" id="2643438at2"/>
<feature type="domain" description="Maltose/galactoside acetyltransferase" evidence="5">
    <location>
        <begin position="13"/>
        <end position="67"/>
    </location>
</feature>
<dbReference type="InterPro" id="IPR011004">
    <property type="entry name" value="Trimer_LpxA-like_sf"/>
</dbReference>
<evidence type="ECO:0000256" key="4">
    <source>
        <dbReference type="ARBA" id="ARBA00023315"/>
    </source>
</evidence>
<protein>
    <submittedName>
        <fullName evidence="6">Maltose O-acetyltransferase</fullName>
    </submittedName>
</protein>
<dbReference type="Pfam" id="PF12464">
    <property type="entry name" value="Mac"/>
    <property type="match status" value="1"/>
</dbReference>
<proteinExistence type="inferred from homology"/>
<keyword evidence="4" id="KW-0012">Acyltransferase</keyword>
<keyword evidence="2 6" id="KW-0808">Transferase</keyword>